<sequence>MEIHAPLSRSPDSPRKLRRLTKAFWIPASHKTDRASRMSVWIGICFLKWTQRGRCQLASVIQHIKQARRIRQGGRTRLFSALK</sequence>
<dbReference type="Proteomes" id="UP001221898">
    <property type="component" value="Unassembled WGS sequence"/>
</dbReference>
<protein>
    <submittedName>
        <fullName evidence="1">Uncharacterized protein</fullName>
    </submittedName>
</protein>
<comment type="caution">
    <text evidence="1">The sequence shown here is derived from an EMBL/GenBank/DDBJ whole genome shotgun (WGS) entry which is preliminary data.</text>
</comment>
<name>A0AAD7RW66_9TELE</name>
<gene>
    <name evidence="1" type="ORF">AAFF_G00088530</name>
</gene>
<organism evidence="1 2">
    <name type="scientific">Aldrovandia affinis</name>
    <dbReference type="NCBI Taxonomy" id="143900"/>
    <lineage>
        <taxon>Eukaryota</taxon>
        <taxon>Metazoa</taxon>
        <taxon>Chordata</taxon>
        <taxon>Craniata</taxon>
        <taxon>Vertebrata</taxon>
        <taxon>Euteleostomi</taxon>
        <taxon>Actinopterygii</taxon>
        <taxon>Neopterygii</taxon>
        <taxon>Teleostei</taxon>
        <taxon>Notacanthiformes</taxon>
        <taxon>Halosauridae</taxon>
        <taxon>Aldrovandia</taxon>
    </lineage>
</organism>
<reference evidence="1" key="1">
    <citation type="journal article" date="2023" name="Science">
        <title>Genome structures resolve the early diversification of teleost fishes.</title>
        <authorList>
            <person name="Parey E."/>
            <person name="Louis A."/>
            <person name="Montfort J."/>
            <person name="Bouchez O."/>
            <person name="Roques C."/>
            <person name="Iampietro C."/>
            <person name="Lluch J."/>
            <person name="Castinel A."/>
            <person name="Donnadieu C."/>
            <person name="Desvignes T."/>
            <person name="Floi Bucao C."/>
            <person name="Jouanno E."/>
            <person name="Wen M."/>
            <person name="Mejri S."/>
            <person name="Dirks R."/>
            <person name="Jansen H."/>
            <person name="Henkel C."/>
            <person name="Chen W.J."/>
            <person name="Zahm M."/>
            <person name="Cabau C."/>
            <person name="Klopp C."/>
            <person name="Thompson A.W."/>
            <person name="Robinson-Rechavi M."/>
            <person name="Braasch I."/>
            <person name="Lecointre G."/>
            <person name="Bobe J."/>
            <person name="Postlethwait J.H."/>
            <person name="Berthelot C."/>
            <person name="Roest Crollius H."/>
            <person name="Guiguen Y."/>
        </authorList>
    </citation>
    <scope>NUCLEOTIDE SEQUENCE</scope>
    <source>
        <strain evidence="1">NC1722</strain>
    </source>
</reference>
<accession>A0AAD7RW66</accession>
<dbReference type="EMBL" id="JAINUG010000156">
    <property type="protein sequence ID" value="KAJ8391531.1"/>
    <property type="molecule type" value="Genomic_DNA"/>
</dbReference>
<proteinExistence type="predicted"/>
<keyword evidence="2" id="KW-1185">Reference proteome</keyword>
<evidence type="ECO:0000313" key="2">
    <source>
        <dbReference type="Proteomes" id="UP001221898"/>
    </source>
</evidence>
<evidence type="ECO:0000313" key="1">
    <source>
        <dbReference type="EMBL" id="KAJ8391531.1"/>
    </source>
</evidence>
<dbReference type="AlphaFoldDB" id="A0AAD7RW66"/>